<feature type="domain" description="Amidohydrolase-related" evidence="3">
    <location>
        <begin position="54"/>
        <end position="418"/>
    </location>
</feature>
<dbReference type="SUPFAM" id="SSF51338">
    <property type="entry name" value="Composite domain of metallo-dependent hydrolases"/>
    <property type="match status" value="1"/>
</dbReference>
<evidence type="ECO:0000313" key="4">
    <source>
        <dbReference type="EMBL" id="QCI64556.1"/>
    </source>
</evidence>
<dbReference type="OrthoDB" id="9766983at2"/>
<gene>
    <name evidence="4" type="ORF">E8M01_10125</name>
</gene>
<dbReference type="Gene3D" id="2.30.40.10">
    <property type="entry name" value="Urease, subunit C, domain 1"/>
    <property type="match status" value="1"/>
</dbReference>
<dbReference type="PANTHER" id="PTHR43794">
    <property type="entry name" value="AMINOHYDROLASE SSNA-RELATED"/>
    <property type="match status" value="1"/>
</dbReference>
<evidence type="ECO:0000256" key="2">
    <source>
        <dbReference type="ARBA" id="ARBA00022801"/>
    </source>
</evidence>
<protein>
    <recommendedName>
        <fullName evidence="3">Amidohydrolase-related domain-containing protein</fullName>
    </recommendedName>
</protein>
<dbReference type="KEGG" id="pstg:E8M01_10125"/>
<dbReference type="Gene3D" id="3.20.20.140">
    <property type="entry name" value="Metal-dependent hydrolases"/>
    <property type="match status" value="1"/>
</dbReference>
<dbReference type="InterPro" id="IPR011059">
    <property type="entry name" value="Metal-dep_hydrolase_composite"/>
</dbReference>
<dbReference type="InterPro" id="IPR050287">
    <property type="entry name" value="MTA/SAH_deaminase"/>
</dbReference>
<evidence type="ECO:0000256" key="1">
    <source>
        <dbReference type="ARBA" id="ARBA00006745"/>
    </source>
</evidence>
<dbReference type="Proteomes" id="UP000298781">
    <property type="component" value="Chromosome"/>
</dbReference>
<dbReference type="EMBL" id="CP039690">
    <property type="protein sequence ID" value="QCI64556.1"/>
    <property type="molecule type" value="Genomic_DNA"/>
</dbReference>
<evidence type="ECO:0000313" key="5">
    <source>
        <dbReference type="Proteomes" id="UP000298781"/>
    </source>
</evidence>
<comment type="similarity">
    <text evidence="1">Belongs to the metallo-dependent hydrolases superfamily. ATZ/TRZ family.</text>
</comment>
<accession>A0A4D7B4E8</accession>
<dbReference type="RefSeq" id="WP_136960009.1">
    <property type="nucleotide sequence ID" value="NZ_CP039690.1"/>
</dbReference>
<dbReference type="PANTHER" id="PTHR43794:SF11">
    <property type="entry name" value="AMIDOHYDROLASE-RELATED DOMAIN-CONTAINING PROTEIN"/>
    <property type="match status" value="1"/>
</dbReference>
<dbReference type="InterPro" id="IPR032466">
    <property type="entry name" value="Metal_Hydrolase"/>
</dbReference>
<keyword evidence="2" id="KW-0378">Hydrolase</keyword>
<keyword evidence="5" id="KW-1185">Reference proteome</keyword>
<dbReference type="Pfam" id="PF01979">
    <property type="entry name" value="Amidohydro_1"/>
    <property type="match status" value="1"/>
</dbReference>
<dbReference type="InterPro" id="IPR006680">
    <property type="entry name" value="Amidohydro-rel"/>
</dbReference>
<sequence>MTKTLIKCGWIVSMDPAIGDLRQGEILIDNDRIAAVGRDLQAVADEVVDASDMIAMPGMVNAHLHTWQTGLRAIGCEWAHGEYFKYLHGGMATRYGPEDNYLGNLIGALNQIDGGVTTLNDYCHNITSTAQAERSVDALEDSGIRAVFTLGAGKLPPEREAIEPFEKRINPRERVEKFRKGRLASDDRRVTMALGVAGPHWAEMEPTRINLRLARELGLRSSTHATKRPELAVDPRGYFPLLDEGLIGHDHTVVHGNYLGDEELKRLVDAGVTACATVQTELRGYAGDPLVGRVRALGAMPSLGVDVEPRVSGEMFREMQIALLYALSVCQRENARDKKPPFQVVPIRSREALAWATIGGAEALGLGSQIGTLTPKKKADIVLLRGTDLNLFPVHDPILSIVEQANAGNVDTVFIDGIVQKRGGKLTFSEAVRRQRMTELASSVERIMGEAGYVPFGR</sequence>
<evidence type="ECO:0000259" key="3">
    <source>
        <dbReference type="Pfam" id="PF01979"/>
    </source>
</evidence>
<dbReference type="SUPFAM" id="SSF51556">
    <property type="entry name" value="Metallo-dependent hydrolases"/>
    <property type="match status" value="1"/>
</dbReference>
<dbReference type="AlphaFoldDB" id="A0A4D7B4E8"/>
<name>A0A4D7B4E8_9HYPH</name>
<reference evidence="4 5" key="1">
    <citation type="submission" date="2019-04" db="EMBL/GenBank/DDBJ databases">
        <title>Phreatobacter aquaticus sp. nov.</title>
        <authorList>
            <person name="Choi A."/>
        </authorList>
    </citation>
    <scope>NUCLEOTIDE SEQUENCE [LARGE SCALE GENOMIC DNA]</scope>
    <source>
        <strain evidence="4 5">KCTC 52518</strain>
    </source>
</reference>
<dbReference type="NCBIfam" id="NF006056">
    <property type="entry name" value="PRK08204.1"/>
    <property type="match status" value="1"/>
</dbReference>
<dbReference type="GO" id="GO:0016810">
    <property type="term" value="F:hydrolase activity, acting on carbon-nitrogen (but not peptide) bonds"/>
    <property type="evidence" value="ECO:0007669"/>
    <property type="project" value="InterPro"/>
</dbReference>
<organism evidence="4 5">
    <name type="scientific">Phreatobacter stygius</name>
    <dbReference type="NCBI Taxonomy" id="1940610"/>
    <lineage>
        <taxon>Bacteria</taxon>
        <taxon>Pseudomonadati</taxon>
        <taxon>Pseudomonadota</taxon>
        <taxon>Alphaproteobacteria</taxon>
        <taxon>Hyphomicrobiales</taxon>
        <taxon>Phreatobacteraceae</taxon>
        <taxon>Phreatobacter</taxon>
    </lineage>
</organism>
<proteinExistence type="inferred from homology"/>